<gene>
    <name evidence="1" type="ORF">Cboi01_000537600</name>
</gene>
<dbReference type="Proteomes" id="UP001165101">
    <property type="component" value="Unassembled WGS sequence"/>
</dbReference>
<proteinExistence type="predicted"/>
<comment type="caution">
    <text evidence="1">The sequence shown here is derived from an EMBL/GenBank/DDBJ whole genome shotgun (WGS) entry which is preliminary data.</text>
</comment>
<evidence type="ECO:0000313" key="1">
    <source>
        <dbReference type="EMBL" id="GME99751.1"/>
    </source>
</evidence>
<evidence type="ECO:0000313" key="2">
    <source>
        <dbReference type="Proteomes" id="UP001165101"/>
    </source>
</evidence>
<reference evidence="1" key="1">
    <citation type="submission" date="2023-04" db="EMBL/GenBank/DDBJ databases">
        <title>Candida boidinii NBRC 1967.</title>
        <authorList>
            <person name="Ichikawa N."/>
            <person name="Sato H."/>
            <person name="Tonouchi N."/>
        </authorList>
    </citation>
    <scope>NUCLEOTIDE SEQUENCE</scope>
    <source>
        <strain evidence="1">NBRC 1967</strain>
    </source>
</reference>
<protein>
    <submittedName>
        <fullName evidence="1">Unnamed protein product</fullName>
    </submittedName>
</protein>
<name>A0ACB5U2J4_CANBO</name>
<accession>A0ACB5U2J4</accession>
<organism evidence="1 2">
    <name type="scientific">Candida boidinii</name>
    <name type="common">Yeast</name>
    <dbReference type="NCBI Taxonomy" id="5477"/>
    <lineage>
        <taxon>Eukaryota</taxon>
        <taxon>Fungi</taxon>
        <taxon>Dikarya</taxon>
        <taxon>Ascomycota</taxon>
        <taxon>Saccharomycotina</taxon>
        <taxon>Pichiomycetes</taxon>
        <taxon>Pichiales</taxon>
        <taxon>Pichiaceae</taxon>
        <taxon>Ogataea</taxon>
        <taxon>Ogataea/Candida clade</taxon>
    </lineage>
</organism>
<sequence length="387" mass="41421">MPDDDDEDDEEDKVVDRVFLSNMGASNRCITSPSATVSLKQRSNAISDLLAASSPIVNSRVSSMLITKSSTANNNQNGFSNKQSNTSSSASLSPSDNSSLDSSIIKRKSPMLSSSSNSSSFMDNVVTKRATTANMKRLKLELSEKSPELKNSKIMSLDEAATNGPRSASNSPKDPEFLKTNFATQKPVETLTATTASTNTTIVTTSEPSAPSSAPFVCKKPLISSLMNPTCNSTSPSRFAMSNKYNTSETQNTTGYKLPPIPKFASEVPPIAQNKRILKVADLKNPVVSAKTVSLNNIASQQKTNISSLINPTSSNTVNESDSTKQQIDPNSTILMNTTSQMMATPIKKGNQTFDGDETQIMSSPTRLLSTPSSIGAARCLLQLAHR</sequence>
<keyword evidence="2" id="KW-1185">Reference proteome</keyword>
<dbReference type="EMBL" id="BSXV01004116">
    <property type="protein sequence ID" value="GME99751.1"/>
    <property type="molecule type" value="Genomic_DNA"/>
</dbReference>